<dbReference type="InterPro" id="IPR001173">
    <property type="entry name" value="Glyco_trans_2-like"/>
</dbReference>
<dbReference type="RefSeq" id="WP_079728606.1">
    <property type="nucleotide sequence ID" value="NZ_FUZP01000003.1"/>
</dbReference>
<dbReference type="PANTHER" id="PTHR43179">
    <property type="entry name" value="RHAMNOSYLTRANSFERASE WBBL"/>
    <property type="match status" value="1"/>
</dbReference>
<dbReference type="InterPro" id="IPR027791">
    <property type="entry name" value="Galactosyl_T_C"/>
</dbReference>
<dbReference type="SUPFAM" id="SSF53448">
    <property type="entry name" value="Nucleotide-diphospho-sugar transferases"/>
    <property type="match status" value="1"/>
</dbReference>
<proteinExistence type="inferred from homology"/>
<dbReference type="Proteomes" id="UP000190857">
    <property type="component" value="Unassembled WGS sequence"/>
</dbReference>
<evidence type="ECO:0000256" key="2">
    <source>
        <dbReference type="ARBA" id="ARBA00006739"/>
    </source>
</evidence>
<dbReference type="CDD" id="cd00761">
    <property type="entry name" value="Glyco_tranf_GTA_type"/>
    <property type="match status" value="1"/>
</dbReference>
<comment type="similarity">
    <text evidence="2">Belongs to the glycosyltransferase 2 family.</text>
</comment>
<protein>
    <submittedName>
        <fullName evidence="7">Glycosyltransferase, GT2 family</fullName>
    </submittedName>
</protein>
<accession>A0A1T5KWE9</accession>
<dbReference type="Pfam" id="PF00535">
    <property type="entry name" value="Glycos_transf_2"/>
    <property type="match status" value="1"/>
</dbReference>
<name>A0A1T5KWE9_9MICO</name>
<evidence type="ECO:0000256" key="3">
    <source>
        <dbReference type="ARBA" id="ARBA00022676"/>
    </source>
</evidence>
<feature type="domain" description="Galactosyltransferase C-terminal" evidence="6">
    <location>
        <begin position="176"/>
        <end position="222"/>
    </location>
</feature>
<dbReference type="AlphaFoldDB" id="A0A1T5KWE9"/>
<gene>
    <name evidence="7" type="ORF">SAMN06309945_2576</name>
</gene>
<dbReference type="PANTHER" id="PTHR43179:SF12">
    <property type="entry name" value="GALACTOFURANOSYLTRANSFERASE GLFT2"/>
    <property type="match status" value="1"/>
</dbReference>
<dbReference type="STRING" id="123320.SAMN06309945_2576"/>
<dbReference type="GO" id="GO:0016757">
    <property type="term" value="F:glycosyltransferase activity"/>
    <property type="evidence" value="ECO:0007669"/>
    <property type="project" value="UniProtKB-KW"/>
</dbReference>
<evidence type="ECO:0000313" key="7">
    <source>
        <dbReference type="EMBL" id="SKC68001.1"/>
    </source>
</evidence>
<evidence type="ECO:0000313" key="8">
    <source>
        <dbReference type="Proteomes" id="UP000190857"/>
    </source>
</evidence>
<evidence type="ECO:0000256" key="1">
    <source>
        <dbReference type="ARBA" id="ARBA00004776"/>
    </source>
</evidence>
<evidence type="ECO:0000256" key="4">
    <source>
        <dbReference type="ARBA" id="ARBA00022679"/>
    </source>
</evidence>
<reference evidence="7 8" key="1">
    <citation type="submission" date="2017-02" db="EMBL/GenBank/DDBJ databases">
        <authorList>
            <person name="Peterson S.W."/>
        </authorList>
    </citation>
    <scope>NUCLEOTIDE SEQUENCE [LARGE SCALE GENOMIC DNA]</scope>
    <source>
        <strain evidence="7 8">VKM Ac-2059</strain>
    </source>
</reference>
<keyword evidence="4 7" id="KW-0808">Transferase</keyword>
<keyword evidence="3" id="KW-0328">Glycosyltransferase</keyword>
<dbReference type="OrthoDB" id="6653642at2"/>
<evidence type="ECO:0000259" key="6">
    <source>
        <dbReference type="Pfam" id="PF02709"/>
    </source>
</evidence>
<dbReference type="Gene3D" id="3.90.550.10">
    <property type="entry name" value="Spore Coat Polysaccharide Biosynthesis Protein SpsA, Chain A"/>
    <property type="match status" value="1"/>
</dbReference>
<dbReference type="EMBL" id="FUZP01000003">
    <property type="protein sequence ID" value="SKC68001.1"/>
    <property type="molecule type" value="Genomic_DNA"/>
</dbReference>
<sequence length="285" mass="31349">MTEPRNHAPRIIPGLALITIVHGREQHLARQLAAIDSAKAVPELHIIVAMDDPAVAPRYADRPRTRVIECPSTGAHLPLAGARNTGAAAARERGADVLVFLDVDCLPDPDLFSRYDDAVRAHPGELVCGAVGYLPEGTDYDRPDLFADAARFHGFRPRLDAGATAPGDHLAFWSLSFATTPDTWLRIGGFFEGYSGYGGEDTDFAVTAREAGVPLRWVGGAEAFHQYHPTTNPPVQHVDDIVRNGSLFADRWGFWPMQGWLDQFVERGLVRRDPVTGDYERMFLP</sequence>
<keyword evidence="8" id="KW-1185">Reference proteome</keyword>
<dbReference type="Pfam" id="PF02709">
    <property type="entry name" value="Glyco_transf_7C"/>
    <property type="match status" value="1"/>
</dbReference>
<evidence type="ECO:0000259" key="5">
    <source>
        <dbReference type="Pfam" id="PF00535"/>
    </source>
</evidence>
<comment type="pathway">
    <text evidence="1">Cell wall biogenesis; cell wall polysaccharide biosynthesis.</text>
</comment>
<organism evidence="7 8">
    <name type="scientific">Okibacterium fritillariae</name>
    <dbReference type="NCBI Taxonomy" id="123320"/>
    <lineage>
        <taxon>Bacteria</taxon>
        <taxon>Bacillati</taxon>
        <taxon>Actinomycetota</taxon>
        <taxon>Actinomycetes</taxon>
        <taxon>Micrococcales</taxon>
        <taxon>Microbacteriaceae</taxon>
        <taxon>Okibacterium</taxon>
    </lineage>
</organism>
<feature type="domain" description="Glycosyltransferase 2-like" evidence="5">
    <location>
        <begin position="18"/>
        <end position="153"/>
    </location>
</feature>
<dbReference type="InterPro" id="IPR029044">
    <property type="entry name" value="Nucleotide-diphossugar_trans"/>
</dbReference>